<feature type="region of interest" description="Disordered" evidence="1">
    <location>
        <begin position="758"/>
        <end position="789"/>
    </location>
</feature>
<dbReference type="InterPro" id="IPR005887">
    <property type="entry name" value="GH92_a_mannosidase_put"/>
</dbReference>
<dbReference type="GO" id="GO:0006516">
    <property type="term" value="P:glycoprotein catabolic process"/>
    <property type="evidence" value="ECO:0007669"/>
    <property type="project" value="TreeGrafter"/>
</dbReference>
<evidence type="ECO:0000259" key="3">
    <source>
        <dbReference type="Pfam" id="PF07971"/>
    </source>
</evidence>
<dbReference type="InterPro" id="IPR012939">
    <property type="entry name" value="Glyco_hydro_92"/>
</dbReference>
<dbReference type="PANTHER" id="PTHR12143">
    <property type="entry name" value="PEPTIDE N-GLYCANASE PNGASE -RELATED"/>
    <property type="match status" value="1"/>
</dbReference>
<dbReference type="SUPFAM" id="SSF48208">
    <property type="entry name" value="Six-hairpin glycosidases"/>
    <property type="match status" value="1"/>
</dbReference>
<dbReference type="InterPro" id="IPR008928">
    <property type="entry name" value="6-hairpin_glycosidase_sf"/>
</dbReference>
<evidence type="ECO:0000313" key="5">
    <source>
        <dbReference type="EMBL" id="PCC40707.1"/>
    </source>
</evidence>
<dbReference type="Gene3D" id="1.20.1050.60">
    <property type="entry name" value="alpha-1,2-mannosidase"/>
    <property type="match status" value="1"/>
</dbReference>
<dbReference type="Gene3D" id="1.20.1610.10">
    <property type="entry name" value="alpha-1,2-mannosidases domains"/>
    <property type="match status" value="1"/>
</dbReference>
<dbReference type="PANTHER" id="PTHR12143:SF39">
    <property type="entry name" value="SECRETED PROTEIN"/>
    <property type="match status" value="1"/>
</dbReference>
<evidence type="ECO:0000259" key="4">
    <source>
        <dbReference type="Pfam" id="PF17678"/>
    </source>
</evidence>
<keyword evidence="6" id="KW-1185">Reference proteome</keyword>
<protein>
    <recommendedName>
        <fullName evidence="7">Alpha-1,2-mannosidase</fullName>
    </recommendedName>
</protein>
<dbReference type="InterPro" id="IPR041371">
    <property type="entry name" value="GH92_N"/>
</dbReference>
<dbReference type="GO" id="GO:0005829">
    <property type="term" value="C:cytosol"/>
    <property type="evidence" value="ECO:0007669"/>
    <property type="project" value="TreeGrafter"/>
</dbReference>
<dbReference type="RefSeq" id="WP_096196463.1">
    <property type="nucleotide sequence ID" value="NZ_JBQQGT010000022.1"/>
</dbReference>
<dbReference type="GO" id="GO:0000224">
    <property type="term" value="F:peptide-N4-(N-acetyl-beta-glucosaminyl)asparagine amidase activity"/>
    <property type="evidence" value="ECO:0007669"/>
    <property type="project" value="TreeGrafter"/>
</dbReference>
<evidence type="ECO:0000256" key="1">
    <source>
        <dbReference type="SAM" id="MobiDB-lite"/>
    </source>
</evidence>
<dbReference type="EMBL" id="NRGR01000005">
    <property type="protein sequence ID" value="PCC40707.1"/>
    <property type="molecule type" value="Genomic_DNA"/>
</dbReference>
<gene>
    <name evidence="5" type="ORF">CIK66_02765</name>
</gene>
<evidence type="ECO:0008006" key="7">
    <source>
        <dbReference type="Google" id="ProtNLM"/>
    </source>
</evidence>
<feature type="domain" description="Glycosyl hydrolase family 92" evidence="3">
    <location>
        <begin position="278"/>
        <end position="763"/>
    </location>
</feature>
<dbReference type="Gene3D" id="2.70.98.10">
    <property type="match status" value="1"/>
</dbReference>
<reference evidence="5 6" key="1">
    <citation type="journal article" date="2017" name="Elife">
        <title>Extensive horizontal gene transfer in cheese-associated bacteria.</title>
        <authorList>
            <person name="Bonham K.S."/>
            <person name="Wolfe B.E."/>
            <person name="Dutton R.J."/>
        </authorList>
    </citation>
    <scope>NUCLEOTIDE SEQUENCE [LARGE SCALE GENOMIC DNA]</scope>
    <source>
        <strain evidence="5 6">341_9</strain>
    </source>
</reference>
<proteinExistence type="predicted"/>
<keyword evidence="2" id="KW-0732">Signal</keyword>
<evidence type="ECO:0000313" key="6">
    <source>
        <dbReference type="Proteomes" id="UP000218598"/>
    </source>
</evidence>
<dbReference type="Gene3D" id="3.30.2080.10">
    <property type="entry name" value="GH92 mannosidase domain"/>
    <property type="match status" value="1"/>
</dbReference>
<dbReference type="GO" id="GO:0030246">
    <property type="term" value="F:carbohydrate binding"/>
    <property type="evidence" value="ECO:0007669"/>
    <property type="project" value="InterPro"/>
</dbReference>
<dbReference type="InterPro" id="IPR050883">
    <property type="entry name" value="PNGase"/>
</dbReference>
<dbReference type="GO" id="GO:0005975">
    <property type="term" value="P:carbohydrate metabolic process"/>
    <property type="evidence" value="ECO:0007669"/>
    <property type="project" value="InterPro"/>
</dbReference>
<dbReference type="Pfam" id="PF07971">
    <property type="entry name" value="Glyco_hydro_92"/>
    <property type="match status" value="1"/>
</dbReference>
<feature type="domain" description="Glycosyl hydrolase family 92 N-terminal" evidence="4">
    <location>
        <begin position="39"/>
        <end position="271"/>
    </location>
</feature>
<name>A0A2A3YN16_9MICO</name>
<dbReference type="InterPro" id="IPR014718">
    <property type="entry name" value="GH-type_carb-bd"/>
</dbReference>
<organism evidence="5 6">
    <name type="scientific">Brachybacterium alimentarium</name>
    <dbReference type="NCBI Taxonomy" id="47845"/>
    <lineage>
        <taxon>Bacteria</taxon>
        <taxon>Bacillati</taxon>
        <taxon>Actinomycetota</taxon>
        <taxon>Actinomycetes</taxon>
        <taxon>Micrococcales</taxon>
        <taxon>Dermabacteraceae</taxon>
        <taxon>Brachybacterium</taxon>
    </lineage>
</organism>
<feature type="signal peptide" evidence="2">
    <location>
        <begin position="1"/>
        <end position="25"/>
    </location>
</feature>
<comment type="caution">
    <text evidence="5">The sequence shown here is derived from an EMBL/GenBank/DDBJ whole genome shotgun (WGS) entry which is preliminary data.</text>
</comment>
<dbReference type="OrthoDB" id="9804511at2"/>
<dbReference type="NCBIfam" id="TIGR01180">
    <property type="entry name" value="aman2_put"/>
    <property type="match status" value="1"/>
</dbReference>
<feature type="chain" id="PRO_5012878630" description="Alpha-1,2-mannosidase" evidence="2">
    <location>
        <begin position="26"/>
        <end position="1086"/>
    </location>
</feature>
<dbReference type="Pfam" id="PF17678">
    <property type="entry name" value="Glyco_hydro_92N"/>
    <property type="match status" value="1"/>
</dbReference>
<accession>A0A2A3YN16</accession>
<dbReference type="Proteomes" id="UP000218598">
    <property type="component" value="Unassembled WGS sequence"/>
</dbReference>
<sequence length="1086" mass="116267">MWNRRLTPFIAFAAVLSLAAPLASAAPAEGVSSDDSVDLVNPFIGTQAEGNTFPGASLPFGMVQLSPDTGHYAGYRYTDDRIRGFSMTHVSGVGCGLGGDLPMTPMTGRPDTTDYAQYAQPFRHETETASPAAYQVTLDDPDGAVTAELAATTRTGWQRLTYEGSEESGLMLNAGQALHGVRSSRVEVLDARTVRTTVEGSGFCQETEPYTLHFLTTFDRDIEDVELFDGDEFTAASTDGSAATEGEARQGAWIGFDTTEDDDVVVTTSLSWVDADGAAGNLAEEGGSSFDEVRESARTLWQERLDAIAVDGGTEEQRRTFYSSLYRSLLGPHRADDVDGRYLGWDDEVHTADGHGYYQTSSLWDTYRTQIQLLALIAPQEARDQSISLILQGEQSGRLPRWGWGPVETNVMTGDPATPQLVTAQQYGLLGGWEDRLWTQLVQNADTVPSEDHPANGRAGNDHYLEHGYVPAETGAECKPGDCDLDHAGSATMEYAVADAAMSVIAEDLGHDDDALRYAERSRSWESIINPDTGFPQPRDADGVFVGDPDPAYTEGFHEGTAWQYNWLVPQDVPGLISKIGGTEAANERLDHFFAYDQLLTDPEGTARDVWVNSAYEYYGTSRYNPQNEPDLHAPYLYLWTGQPWKSAEVVRAELTLFTDSPSGITGNEDVGTMSAWHVLSSLGIYPAIAGTDVLTIGSPVFDRAVIDLPEPFYDGDLVIEAPDTSQDARYVQEVELNGRTHRHSWLTAAELRDGADLSIGLGTEPSDWGTRRGEQPPAPVPGRGEGQREDLGAALTSDAPLTVTAGQETTIEATLSAVLTGRGEITADVELTSDDAVAVTPEHGELHVQGDGAPQAAELPVTLTVPADAPAGEHVVTATVTSRVGTVESELVVLVLDAGCESAGSQCIVPLDSALTLDGVATLDDTTAGDFDEKGWAFAGDELPAPGDAPVDDVVMRIPPTAGMDPNFAVGPFSVEVGLPVEQLTFLATARNGDANDVSLTLAYADGSTEETTVSVGDWAGGSPQFDNRPGLHQGYRIENGVGRVGPETDLWLLDVPTDPARELTSITVGDDSDLAVMAVTAHRS</sequence>
<dbReference type="AlphaFoldDB" id="A0A2A3YN16"/>
<evidence type="ECO:0000256" key="2">
    <source>
        <dbReference type="SAM" id="SignalP"/>
    </source>
</evidence>